<dbReference type="EMBL" id="KZ309729">
    <property type="protein sequence ID" value="KAG8239594.1"/>
    <property type="molecule type" value="Genomic_DNA"/>
</dbReference>
<organism evidence="8 9">
    <name type="scientific">Ladona fulva</name>
    <name type="common">Scarce chaser dragonfly</name>
    <name type="synonym">Libellula fulva</name>
    <dbReference type="NCBI Taxonomy" id="123851"/>
    <lineage>
        <taxon>Eukaryota</taxon>
        <taxon>Metazoa</taxon>
        <taxon>Ecdysozoa</taxon>
        <taxon>Arthropoda</taxon>
        <taxon>Hexapoda</taxon>
        <taxon>Insecta</taxon>
        <taxon>Pterygota</taxon>
        <taxon>Palaeoptera</taxon>
        <taxon>Odonata</taxon>
        <taxon>Epiprocta</taxon>
        <taxon>Anisoptera</taxon>
        <taxon>Libelluloidea</taxon>
        <taxon>Libellulidae</taxon>
        <taxon>Ladona</taxon>
    </lineage>
</organism>
<gene>
    <name evidence="8" type="ORF">J437_LFUL019194</name>
</gene>
<dbReference type="AlphaFoldDB" id="A0A8K0KSD5"/>
<accession>A0A8K0KSD5</accession>
<evidence type="ECO:0000256" key="5">
    <source>
        <dbReference type="ARBA" id="ARBA00023014"/>
    </source>
</evidence>
<evidence type="ECO:0000256" key="7">
    <source>
        <dbReference type="ARBA" id="ARBA00045681"/>
    </source>
</evidence>
<sequence>MNPAGLCEISCKFKSFDSKFLRLFTYSFRKFATKSKLIPSLDGVNEETNPKKHPGIMALKSIEVPNKLLLAITNVFKDQPISVLSKNAELLRNYLHSRKPPLESGQLRQLIGETGKLVEQEDGIDLTTLTDEEKAHLSKIRKSKVKKIVNQKVYNWSSIRYDDQSSRTYLLARSAAEFAVLFKVFSEIKLMYPNFSPKTLFDFGSGIGTVSWAAWNSWKTLKEYFCVDSSKEMLDLADLILRNGNLMNDHIINGVYFRQFLPSSQTLKYDLTVSAYSMMDLPSSKNRFETLLNLWNKSSGFLILIENGTKAGFEMINEARDFILEISRNDDAGAHVVSPCPHNFACPKIGLRKPCTFPVKYYTLPIGGERVARNEIFSYVVLKKGCHAAGEP</sequence>
<dbReference type="InterPro" id="IPR052571">
    <property type="entry name" value="Mt_RNA_Methyltransferase"/>
</dbReference>
<keyword evidence="3" id="KW-0809">Transit peptide</keyword>
<evidence type="ECO:0000313" key="9">
    <source>
        <dbReference type="Proteomes" id="UP000792457"/>
    </source>
</evidence>
<evidence type="ECO:0000313" key="8">
    <source>
        <dbReference type="EMBL" id="KAG8239594.1"/>
    </source>
</evidence>
<dbReference type="Proteomes" id="UP000792457">
    <property type="component" value="Unassembled WGS sequence"/>
</dbReference>
<keyword evidence="6" id="KW-0496">Mitochondrion</keyword>
<dbReference type="Gene3D" id="3.40.50.150">
    <property type="entry name" value="Vaccinia Virus protein VP39"/>
    <property type="match status" value="1"/>
</dbReference>
<comment type="caution">
    <text evidence="8">The sequence shown here is derived from an EMBL/GenBank/DDBJ whole genome shotgun (WGS) entry which is preliminary data.</text>
</comment>
<dbReference type="PANTHER" id="PTHR13184">
    <property type="entry name" value="37S RIBOSOMAL PROTEIN S22"/>
    <property type="match status" value="1"/>
</dbReference>
<name>A0A8K0KSD5_LADFU</name>
<evidence type="ECO:0000256" key="6">
    <source>
        <dbReference type="ARBA" id="ARBA00023128"/>
    </source>
</evidence>
<dbReference type="GO" id="GO:0005763">
    <property type="term" value="C:mitochondrial small ribosomal subunit"/>
    <property type="evidence" value="ECO:0007669"/>
    <property type="project" value="TreeGrafter"/>
</dbReference>
<dbReference type="SUPFAM" id="SSF53335">
    <property type="entry name" value="S-adenosyl-L-methionine-dependent methyltransferases"/>
    <property type="match status" value="1"/>
</dbReference>
<evidence type="ECO:0000256" key="1">
    <source>
        <dbReference type="ARBA" id="ARBA00004173"/>
    </source>
</evidence>
<dbReference type="PANTHER" id="PTHR13184:SF5">
    <property type="entry name" value="METHYLTRANSFERASE-LIKE PROTEIN 17, MITOCHONDRIAL"/>
    <property type="match status" value="1"/>
</dbReference>
<keyword evidence="4" id="KW-0408">Iron</keyword>
<dbReference type="GO" id="GO:0008168">
    <property type="term" value="F:methyltransferase activity"/>
    <property type="evidence" value="ECO:0007669"/>
    <property type="project" value="InterPro"/>
</dbReference>
<dbReference type="OrthoDB" id="421327at2759"/>
<evidence type="ECO:0000256" key="3">
    <source>
        <dbReference type="ARBA" id="ARBA00022946"/>
    </source>
</evidence>
<proteinExistence type="predicted"/>
<dbReference type="InterPro" id="IPR015324">
    <property type="entry name" value="Ribosomal_Rsm22-like"/>
</dbReference>
<keyword evidence="5" id="KW-0411">Iron-sulfur</keyword>
<dbReference type="GO" id="GO:0003735">
    <property type="term" value="F:structural constituent of ribosome"/>
    <property type="evidence" value="ECO:0007669"/>
    <property type="project" value="TreeGrafter"/>
</dbReference>
<dbReference type="InterPro" id="IPR029063">
    <property type="entry name" value="SAM-dependent_MTases_sf"/>
</dbReference>
<comment type="subcellular location">
    <subcellularLocation>
        <location evidence="1">Mitochondrion</location>
    </subcellularLocation>
</comment>
<dbReference type="GO" id="GO:0006412">
    <property type="term" value="P:translation"/>
    <property type="evidence" value="ECO:0007669"/>
    <property type="project" value="InterPro"/>
</dbReference>
<keyword evidence="9" id="KW-1185">Reference proteome</keyword>
<evidence type="ECO:0000256" key="2">
    <source>
        <dbReference type="ARBA" id="ARBA00022723"/>
    </source>
</evidence>
<protein>
    <recommendedName>
        <fullName evidence="10">Methyltransferase-like protein 17, mitochondrial</fullName>
    </recommendedName>
</protein>
<reference evidence="8" key="2">
    <citation type="submission" date="2017-10" db="EMBL/GenBank/DDBJ databases">
        <title>Ladona fulva Genome sequencing and assembly.</title>
        <authorList>
            <person name="Murali S."/>
            <person name="Richards S."/>
            <person name="Bandaranaike D."/>
            <person name="Bellair M."/>
            <person name="Blankenburg K."/>
            <person name="Chao H."/>
            <person name="Dinh H."/>
            <person name="Doddapaneni H."/>
            <person name="Dugan-Rocha S."/>
            <person name="Elkadiri S."/>
            <person name="Gnanaolivu R."/>
            <person name="Hernandez B."/>
            <person name="Skinner E."/>
            <person name="Javaid M."/>
            <person name="Lee S."/>
            <person name="Li M."/>
            <person name="Ming W."/>
            <person name="Munidasa M."/>
            <person name="Muniz J."/>
            <person name="Nguyen L."/>
            <person name="Hughes D."/>
            <person name="Osuji N."/>
            <person name="Pu L.-L."/>
            <person name="Puazo M."/>
            <person name="Qu C."/>
            <person name="Quiroz J."/>
            <person name="Raj R."/>
            <person name="Weissenberger G."/>
            <person name="Xin Y."/>
            <person name="Zou X."/>
            <person name="Han Y."/>
            <person name="Worley K."/>
            <person name="Muzny D."/>
            <person name="Gibbs R."/>
        </authorList>
    </citation>
    <scope>NUCLEOTIDE SEQUENCE</scope>
    <source>
        <strain evidence="8">Sampled in the wild</strain>
    </source>
</reference>
<evidence type="ECO:0000256" key="4">
    <source>
        <dbReference type="ARBA" id="ARBA00023004"/>
    </source>
</evidence>
<comment type="function">
    <text evidence="7">Mitochondrial ribosome (mitoribosome) assembly factor. Binds at the interface of the head and body domains of the mitochondrial small ribosomal subunit (mt-SSU), occluding the mRNA channel and preventing compaction of the head domain towards the body. Probable inactive methyltransferase: retains the characteristic folding and ability to bind S-adenosyl-L-methionine, but it probably lost its methyltransferase activity.</text>
</comment>
<keyword evidence="2" id="KW-0479">Metal-binding</keyword>
<evidence type="ECO:0008006" key="10">
    <source>
        <dbReference type="Google" id="ProtNLM"/>
    </source>
</evidence>
<dbReference type="GO" id="GO:0046872">
    <property type="term" value="F:metal ion binding"/>
    <property type="evidence" value="ECO:0007669"/>
    <property type="project" value="UniProtKB-KW"/>
</dbReference>
<dbReference type="GO" id="GO:0051536">
    <property type="term" value="F:iron-sulfur cluster binding"/>
    <property type="evidence" value="ECO:0007669"/>
    <property type="project" value="UniProtKB-KW"/>
</dbReference>
<reference evidence="8" key="1">
    <citation type="submission" date="2013-04" db="EMBL/GenBank/DDBJ databases">
        <authorList>
            <person name="Qu J."/>
            <person name="Murali S.C."/>
            <person name="Bandaranaike D."/>
            <person name="Bellair M."/>
            <person name="Blankenburg K."/>
            <person name="Chao H."/>
            <person name="Dinh H."/>
            <person name="Doddapaneni H."/>
            <person name="Downs B."/>
            <person name="Dugan-Rocha S."/>
            <person name="Elkadiri S."/>
            <person name="Gnanaolivu R.D."/>
            <person name="Hernandez B."/>
            <person name="Javaid M."/>
            <person name="Jayaseelan J.C."/>
            <person name="Lee S."/>
            <person name="Li M."/>
            <person name="Ming W."/>
            <person name="Munidasa M."/>
            <person name="Muniz J."/>
            <person name="Nguyen L."/>
            <person name="Ongeri F."/>
            <person name="Osuji N."/>
            <person name="Pu L.-L."/>
            <person name="Puazo M."/>
            <person name="Qu C."/>
            <person name="Quiroz J."/>
            <person name="Raj R."/>
            <person name="Weissenberger G."/>
            <person name="Xin Y."/>
            <person name="Zou X."/>
            <person name="Han Y."/>
            <person name="Richards S."/>
            <person name="Worley K."/>
            <person name="Muzny D."/>
            <person name="Gibbs R."/>
        </authorList>
    </citation>
    <scope>NUCLEOTIDE SEQUENCE</scope>
    <source>
        <strain evidence="8">Sampled in the wild</strain>
    </source>
</reference>
<dbReference type="Pfam" id="PF09243">
    <property type="entry name" value="Rsm22"/>
    <property type="match status" value="1"/>
</dbReference>